<evidence type="ECO:0000256" key="3">
    <source>
        <dbReference type="ARBA" id="ARBA00004677"/>
    </source>
</evidence>
<dbReference type="GO" id="GO:0016117">
    <property type="term" value="P:carotenoid biosynthetic process"/>
    <property type="evidence" value="ECO:0007669"/>
    <property type="project" value="UniProtKB-KW"/>
</dbReference>
<proteinExistence type="inferred from homology"/>
<evidence type="ECO:0000256" key="1">
    <source>
        <dbReference type="ARBA" id="ARBA00000746"/>
    </source>
</evidence>
<keyword evidence="7 11" id="KW-0808">Transferase</keyword>
<comment type="pathway">
    <text evidence="3">Carotenoid biosynthesis; staphyloxanthin biosynthesis; staphyloxanthin from farnesyl diphosphate: step 1/5.</text>
</comment>
<dbReference type="SFLD" id="SFLDG01212">
    <property type="entry name" value="Phytoene_synthase_like"/>
    <property type="match status" value="1"/>
</dbReference>
<accession>A0A380GHC0</accession>
<comment type="function">
    <text evidence="2">Involved in the biosynthesis of the yellow-orange carotenoid staphyloxanthin, which plays a role in the virulence via its protective function against oxidative stress. Catalyzes the head-to-head condensation of two molecules of farnesyl diphosphate (FPP) into the colorless C(30) carotenoid 4,4'-diapophytoene (dehydrosqualene).</text>
</comment>
<dbReference type="SUPFAM" id="SSF48576">
    <property type="entry name" value="Terpenoid synthases"/>
    <property type="match status" value="1"/>
</dbReference>
<reference evidence="11 12" key="1">
    <citation type="submission" date="2018-06" db="EMBL/GenBank/DDBJ databases">
        <authorList>
            <consortium name="Pathogen Informatics"/>
            <person name="Doyle S."/>
        </authorList>
    </citation>
    <scope>NUCLEOTIDE SEQUENCE [LARGE SCALE GENOMIC DNA]</scope>
    <source>
        <strain evidence="11 12">NCTC13834</strain>
    </source>
</reference>
<evidence type="ECO:0000256" key="4">
    <source>
        <dbReference type="ARBA" id="ARBA00009720"/>
    </source>
</evidence>
<keyword evidence="8" id="KW-0125">Carotenoid biosynthesis</keyword>
<evidence type="ECO:0000256" key="6">
    <source>
        <dbReference type="ARBA" id="ARBA00016163"/>
    </source>
</evidence>
<dbReference type="AlphaFoldDB" id="A0A380GHC0"/>
<dbReference type="UniPathway" id="UPA00029">
    <property type="reaction ID" value="UER00556"/>
</dbReference>
<dbReference type="PROSITE" id="PS01044">
    <property type="entry name" value="SQUALEN_PHYTOEN_SYN_1"/>
    <property type="match status" value="1"/>
</dbReference>
<dbReference type="InterPro" id="IPR002060">
    <property type="entry name" value="Squ/phyt_synthse"/>
</dbReference>
<evidence type="ECO:0000256" key="2">
    <source>
        <dbReference type="ARBA" id="ARBA00002144"/>
    </source>
</evidence>
<gene>
    <name evidence="11" type="primary">crtM</name>
    <name evidence="11" type="ORF">NCTC13834_00144</name>
</gene>
<evidence type="ECO:0000256" key="10">
    <source>
        <dbReference type="ARBA" id="ARBA00032389"/>
    </source>
</evidence>
<dbReference type="GO" id="GO:0004311">
    <property type="term" value="F:geranylgeranyl diphosphate synthase activity"/>
    <property type="evidence" value="ECO:0007669"/>
    <property type="project" value="InterPro"/>
</dbReference>
<evidence type="ECO:0000313" key="11">
    <source>
        <dbReference type="EMBL" id="SUM53861.1"/>
    </source>
</evidence>
<dbReference type="CDD" id="cd00683">
    <property type="entry name" value="Trans_IPPS_HH"/>
    <property type="match status" value="1"/>
</dbReference>
<evidence type="ECO:0000256" key="9">
    <source>
        <dbReference type="ARBA" id="ARBA00031761"/>
    </source>
</evidence>
<dbReference type="InterPro" id="IPR008949">
    <property type="entry name" value="Isoprenoid_synthase_dom_sf"/>
</dbReference>
<dbReference type="InterPro" id="IPR033904">
    <property type="entry name" value="Trans_IPPS_HH"/>
</dbReference>
<evidence type="ECO:0000313" key="12">
    <source>
        <dbReference type="Proteomes" id="UP000254412"/>
    </source>
</evidence>
<comment type="catalytic activity">
    <reaction evidence="1">
        <text>2 (2E,6E)-farnesyl diphosphate = 15-cis-4,4'-diapophytoene + 2 diphosphate</text>
        <dbReference type="Rhea" id="RHEA:31547"/>
        <dbReference type="ChEBI" id="CHEBI:33019"/>
        <dbReference type="ChEBI" id="CHEBI:62738"/>
        <dbReference type="ChEBI" id="CHEBI:175763"/>
        <dbReference type="EC" id="2.5.1.96"/>
    </reaction>
</comment>
<protein>
    <recommendedName>
        <fullName evidence="6">4,4'-diapophytoene synthase</fullName>
        <ecNumber evidence="5">2.5.1.96</ecNumber>
    </recommendedName>
    <alternativeName>
        <fullName evidence="9">C30 carotenoid synthase</fullName>
    </alternativeName>
    <alternativeName>
        <fullName evidence="10">Dehydrosqualene synthase</fullName>
    </alternativeName>
</protein>
<dbReference type="InterPro" id="IPR044843">
    <property type="entry name" value="Trans_IPPS_bact-type"/>
</dbReference>
<dbReference type="Proteomes" id="UP000254412">
    <property type="component" value="Unassembled WGS sequence"/>
</dbReference>
<evidence type="ECO:0000256" key="7">
    <source>
        <dbReference type="ARBA" id="ARBA00022679"/>
    </source>
</evidence>
<dbReference type="EMBL" id="UHDS01000001">
    <property type="protein sequence ID" value="SUM53861.1"/>
    <property type="molecule type" value="Genomic_DNA"/>
</dbReference>
<sequence length="301" mass="34895">MPTYFRGGQQVNQLERDYKHCHNIMKIHSKTFSYAFDFLELKRKKAIWAIYAVCRMIDDSIDKYKDLERLGDIAHDLESIYSHHAQRYQSDGAIMNAFNDTLDTYAIPQKPLRTLIQYVKEDSDLTMMRTDTDLYHYCYGVAGTVGECLTPILASQREANPKQAEAAAIALGKALQITNILRDVGEDFQNGRIYLSETKLAQYKVDVQAIYSEGITQDYIDLWESYAHEAMQLYNIALNGVVHFDEDVRYIIELAAYAYLEILEEVRKSGYTLHKKVYVSKVKKLKIYRDIIAKYNRSETI</sequence>
<dbReference type="SFLD" id="SFLDG01018">
    <property type="entry name" value="Squalene/Phytoene_Synthase_Lik"/>
    <property type="match status" value="1"/>
</dbReference>
<dbReference type="EC" id="2.5.1.96" evidence="5"/>
<dbReference type="Pfam" id="PF00494">
    <property type="entry name" value="SQS_PSY"/>
    <property type="match status" value="1"/>
</dbReference>
<evidence type="ECO:0000256" key="5">
    <source>
        <dbReference type="ARBA" id="ARBA00012627"/>
    </source>
</evidence>
<dbReference type="SFLD" id="SFLDS00005">
    <property type="entry name" value="Isoprenoid_Synthase_Type_I"/>
    <property type="match status" value="1"/>
</dbReference>
<comment type="similarity">
    <text evidence="4">Belongs to the phytoene/squalene synthase family. CrtM subfamily.</text>
</comment>
<dbReference type="InterPro" id="IPR019845">
    <property type="entry name" value="Squalene/phytoene_synthase_CS"/>
</dbReference>
<name>A0A380GHC0_9STAP</name>
<dbReference type="Gene3D" id="1.10.600.10">
    <property type="entry name" value="Farnesyl Diphosphate Synthase"/>
    <property type="match status" value="1"/>
</dbReference>
<evidence type="ECO:0000256" key="8">
    <source>
        <dbReference type="ARBA" id="ARBA00022746"/>
    </source>
</evidence>
<dbReference type="PANTHER" id="PTHR31480">
    <property type="entry name" value="BIFUNCTIONAL LYCOPENE CYCLASE/PHYTOENE SYNTHASE"/>
    <property type="match status" value="1"/>
</dbReference>
<dbReference type="GO" id="GO:0051996">
    <property type="term" value="F:squalene synthase [NAD(P)H] activity"/>
    <property type="evidence" value="ECO:0007669"/>
    <property type="project" value="InterPro"/>
</dbReference>
<organism evidence="11 12">
    <name type="scientific">Staphylococcus nepalensis</name>
    <dbReference type="NCBI Taxonomy" id="214473"/>
    <lineage>
        <taxon>Bacteria</taxon>
        <taxon>Bacillati</taxon>
        <taxon>Bacillota</taxon>
        <taxon>Bacilli</taxon>
        <taxon>Bacillales</taxon>
        <taxon>Staphylococcaceae</taxon>
        <taxon>Staphylococcus</taxon>
    </lineage>
</organism>